<evidence type="ECO:0000313" key="1">
    <source>
        <dbReference type="EMBL" id="KKL87305.1"/>
    </source>
</evidence>
<comment type="caution">
    <text evidence="1">The sequence shown here is derived from an EMBL/GenBank/DDBJ whole genome shotgun (WGS) entry which is preliminary data.</text>
</comment>
<sequence length="76" mass="8761">MTIVVNCRTMIDDLRNEIWPTQMTAPPKEGDIVRSNSGKELKVVTLTHCQKRQQNPYSSPYHVGVNEPYLEIYLGR</sequence>
<accession>A0A0F9I097</accession>
<proteinExistence type="predicted"/>
<dbReference type="AlphaFoldDB" id="A0A0F9I097"/>
<dbReference type="EMBL" id="LAZR01020870">
    <property type="protein sequence ID" value="KKL87305.1"/>
    <property type="molecule type" value="Genomic_DNA"/>
</dbReference>
<gene>
    <name evidence="1" type="ORF">LCGC14_1936050</name>
</gene>
<name>A0A0F9I097_9ZZZZ</name>
<reference evidence="1" key="1">
    <citation type="journal article" date="2015" name="Nature">
        <title>Complex archaea that bridge the gap between prokaryotes and eukaryotes.</title>
        <authorList>
            <person name="Spang A."/>
            <person name="Saw J.H."/>
            <person name="Jorgensen S.L."/>
            <person name="Zaremba-Niedzwiedzka K."/>
            <person name="Martijn J."/>
            <person name="Lind A.E."/>
            <person name="van Eijk R."/>
            <person name="Schleper C."/>
            <person name="Guy L."/>
            <person name="Ettema T.J."/>
        </authorList>
    </citation>
    <scope>NUCLEOTIDE SEQUENCE</scope>
</reference>
<protein>
    <submittedName>
        <fullName evidence="1">Uncharacterized protein</fullName>
    </submittedName>
</protein>
<organism evidence="1">
    <name type="scientific">marine sediment metagenome</name>
    <dbReference type="NCBI Taxonomy" id="412755"/>
    <lineage>
        <taxon>unclassified sequences</taxon>
        <taxon>metagenomes</taxon>
        <taxon>ecological metagenomes</taxon>
    </lineage>
</organism>